<evidence type="ECO:0000313" key="2">
    <source>
        <dbReference type="EnsemblPlants" id="KRH67926"/>
    </source>
</evidence>
<gene>
    <name evidence="1" type="ORF">GLYMA_03G196200</name>
</gene>
<proteinExistence type="predicted"/>
<dbReference type="Gramene" id="KRH67926">
    <property type="protein sequence ID" value="KRH67926"/>
    <property type="gene ID" value="GLYMA_03G196200"/>
</dbReference>
<dbReference type="PaxDb" id="3847-GLYMA03G35390.1"/>
<dbReference type="AlphaFoldDB" id="K7KG15"/>
<keyword evidence="3" id="KW-1185">Reference proteome</keyword>
<reference evidence="2" key="2">
    <citation type="submission" date="2018-02" db="UniProtKB">
        <authorList>
            <consortium name="EnsemblPlants"/>
        </authorList>
    </citation>
    <scope>IDENTIFICATION</scope>
    <source>
        <strain evidence="2">Williams 82</strain>
    </source>
</reference>
<protein>
    <submittedName>
        <fullName evidence="1 2">Uncharacterized protein</fullName>
    </submittedName>
</protein>
<dbReference type="EnsemblPlants" id="KRH67926">
    <property type="protein sequence ID" value="KRH67926"/>
    <property type="gene ID" value="GLYMA_03G196200"/>
</dbReference>
<reference evidence="1 2" key="1">
    <citation type="journal article" date="2010" name="Nature">
        <title>Genome sequence of the palaeopolyploid soybean.</title>
        <authorList>
            <person name="Schmutz J."/>
            <person name="Cannon S.B."/>
            <person name="Schlueter J."/>
            <person name="Ma J."/>
            <person name="Mitros T."/>
            <person name="Nelson W."/>
            <person name="Hyten D.L."/>
            <person name="Song Q."/>
            <person name="Thelen J.J."/>
            <person name="Cheng J."/>
            <person name="Xu D."/>
            <person name="Hellsten U."/>
            <person name="May G.D."/>
            <person name="Yu Y."/>
            <person name="Sakurai T."/>
            <person name="Umezawa T."/>
            <person name="Bhattacharyya M.K."/>
            <person name="Sandhu D."/>
            <person name="Valliyodan B."/>
            <person name="Lindquist E."/>
            <person name="Peto M."/>
            <person name="Grant D."/>
            <person name="Shu S."/>
            <person name="Goodstein D."/>
            <person name="Barry K."/>
            <person name="Futrell-Griggs M."/>
            <person name="Abernathy B."/>
            <person name="Du J."/>
            <person name="Tian Z."/>
            <person name="Zhu L."/>
            <person name="Gill N."/>
            <person name="Joshi T."/>
            <person name="Libault M."/>
            <person name="Sethuraman A."/>
            <person name="Zhang X.-C."/>
            <person name="Shinozaki K."/>
            <person name="Nguyen H.T."/>
            <person name="Wing R.A."/>
            <person name="Cregan P."/>
            <person name="Specht J."/>
            <person name="Grimwood J."/>
            <person name="Rokhsar D."/>
            <person name="Stacey G."/>
            <person name="Shoemaker R.C."/>
            <person name="Jackson S.A."/>
        </authorList>
    </citation>
    <scope>NUCLEOTIDE SEQUENCE</scope>
    <source>
        <strain evidence="2">cv. Williams 82</strain>
        <tissue evidence="1">Callus</tissue>
    </source>
</reference>
<name>K7KG15_SOYBN</name>
<sequence length="58" mass="6644">MVWHLCFSPFCRYFASELVSNGGLSFIEFSPCCTCQILRGACFTISNIEFLLLVHFFP</sequence>
<dbReference type="InParanoid" id="K7KG15"/>
<dbReference type="HOGENOM" id="CLU_2982929_0_0_1"/>
<evidence type="ECO:0000313" key="1">
    <source>
        <dbReference type="EMBL" id="KRH67926.1"/>
    </source>
</evidence>
<organism evidence="1">
    <name type="scientific">Glycine max</name>
    <name type="common">Soybean</name>
    <name type="synonym">Glycine hispida</name>
    <dbReference type="NCBI Taxonomy" id="3847"/>
    <lineage>
        <taxon>Eukaryota</taxon>
        <taxon>Viridiplantae</taxon>
        <taxon>Streptophyta</taxon>
        <taxon>Embryophyta</taxon>
        <taxon>Tracheophyta</taxon>
        <taxon>Spermatophyta</taxon>
        <taxon>Magnoliopsida</taxon>
        <taxon>eudicotyledons</taxon>
        <taxon>Gunneridae</taxon>
        <taxon>Pentapetalae</taxon>
        <taxon>rosids</taxon>
        <taxon>fabids</taxon>
        <taxon>Fabales</taxon>
        <taxon>Fabaceae</taxon>
        <taxon>Papilionoideae</taxon>
        <taxon>50 kb inversion clade</taxon>
        <taxon>NPAAA clade</taxon>
        <taxon>indigoferoid/millettioid clade</taxon>
        <taxon>Phaseoleae</taxon>
        <taxon>Glycine</taxon>
        <taxon>Glycine subgen. Soja</taxon>
    </lineage>
</organism>
<dbReference type="Proteomes" id="UP000008827">
    <property type="component" value="Chromosome 3"/>
</dbReference>
<dbReference type="EMBL" id="CM000836">
    <property type="protein sequence ID" value="KRH67926.1"/>
    <property type="molecule type" value="Genomic_DNA"/>
</dbReference>
<reference evidence="1" key="3">
    <citation type="submission" date="2018-07" db="EMBL/GenBank/DDBJ databases">
        <title>WGS assembly of Glycine max.</title>
        <authorList>
            <person name="Schmutz J."/>
            <person name="Cannon S."/>
            <person name="Schlueter J."/>
            <person name="Ma J."/>
            <person name="Mitros T."/>
            <person name="Nelson W."/>
            <person name="Hyten D."/>
            <person name="Song Q."/>
            <person name="Thelen J."/>
            <person name="Cheng J."/>
            <person name="Xu D."/>
            <person name="Hellsten U."/>
            <person name="May G."/>
            <person name="Yu Y."/>
            <person name="Sakurai T."/>
            <person name="Umezawa T."/>
            <person name="Bhattacharyya M."/>
            <person name="Sandhu D."/>
            <person name="Valliyodan B."/>
            <person name="Lindquist E."/>
            <person name="Peto M."/>
            <person name="Grant D."/>
            <person name="Shu S."/>
            <person name="Goodstein D."/>
            <person name="Barry K."/>
            <person name="Futrell-Griggs M."/>
            <person name="Abernathy B."/>
            <person name="Du J."/>
            <person name="Tian Z."/>
            <person name="Zhu L."/>
            <person name="Gill N."/>
            <person name="Joshi T."/>
            <person name="Libault M."/>
            <person name="Sethuraman A."/>
            <person name="Zhang X."/>
            <person name="Shinozaki K."/>
            <person name="Nguyen H."/>
            <person name="Wing R."/>
            <person name="Cregan P."/>
            <person name="Specht J."/>
            <person name="Grimwood J."/>
            <person name="Rokhsar D."/>
            <person name="Stacey G."/>
            <person name="Shoemaker R."/>
            <person name="Jackson S."/>
        </authorList>
    </citation>
    <scope>NUCLEOTIDE SEQUENCE</scope>
    <source>
        <tissue evidence="1">Callus</tissue>
    </source>
</reference>
<accession>K7KG15</accession>
<evidence type="ECO:0000313" key="3">
    <source>
        <dbReference type="Proteomes" id="UP000008827"/>
    </source>
</evidence>